<feature type="signal peptide" evidence="5">
    <location>
        <begin position="1"/>
        <end position="20"/>
    </location>
</feature>
<reference evidence="7" key="1">
    <citation type="submission" date="2020-11" db="EMBL/GenBank/DDBJ databases">
        <authorList>
            <consortium name="DOE Joint Genome Institute"/>
            <person name="Ahrendt S."/>
            <person name="Riley R."/>
            <person name="Andreopoulos W."/>
            <person name="Labutti K."/>
            <person name="Pangilinan J."/>
            <person name="Ruiz-Duenas F.J."/>
            <person name="Barrasa J.M."/>
            <person name="Sanchez-Garcia M."/>
            <person name="Camarero S."/>
            <person name="Miyauchi S."/>
            <person name="Serrano A."/>
            <person name="Linde D."/>
            <person name="Babiker R."/>
            <person name="Drula E."/>
            <person name="Ayuso-Fernandez I."/>
            <person name="Pacheco R."/>
            <person name="Padilla G."/>
            <person name="Ferreira P."/>
            <person name="Barriuso J."/>
            <person name="Kellner H."/>
            <person name="Castanera R."/>
            <person name="Alfaro M."/>
            <person name="Ramirez L."/>
            <person name="Pisabarro A.G."/>
            <person name="Kuo A."/>
            <person name="Tritt A."/>
            <person name="Lipzen A."/>
            <person name="He G."/>
            <person name="Yan M."/>
            <person name="Ng V."/>
            <person name="Cullen D."/>
            <person name="Martin F."/>
            <person name="Rosso M.-N."/>
            <person name="Henrissat B."/>
            <person name="Hibbett D."/>
            <person name="Martinez A.T."/>
            <person name="Grigoriev I.V."/>
        </authorList>
    </citation>
    <scope>NUCLEOTIDE SEQUENCE</scope>
    <source>
        <strain evidence="7">AH 40177</strain>
    </source>
</reference>
<keyword evidence="8" id="KW-1185">Reference proteome</keyword>
<name>A0A9P5P1B9_9AGAR</name>
<keyword evidence="4" id="KW-0560">Oxidoreductase</keyword>
<dbReference type="InterPro" id="IPR036318">
    <property type="entry name" value="FAD-bd_PCMH-like_sf"/>
</dbReference>
<dbReference type="SUPFAM" id="SSF56176">
    <property type="entry name" value="FAD-binding/transporter-associated domain-like"/>
    <property type="match status" value="1"/>
</dbReference>
<dbReference type="EMBL" id="JADNRY010000659">
    <property type="protein sequence ID" value="KAF9031019.1"/>
    <property type="molecule type" value="Genomic_DNA"/>
</dbReference>
<keyword evidence="3" id="KW-0274">FAD</keyword>
<dbReference type="InterPro" id="IPR006094">
    <property type="entry name" value="Oxid_FAD_bind_N"/>
</dbReference>
<comment type="caution">
    <text evidence="7">The sequence shown here is derived from an EMBL/GenBank/DDBJ whole genome shotgun (WGS) entry which is preliminary data.</text>
</comment>
<evidence type="ECO:0000313" key="8">
    <source>
        <dbReference type="Proteomes" id="UP000772434"/>
    </source>
</evidence>
<sequence>MVTHAFNYFLLLSQGYLSFAQNVPTACIALQAQLGSQKVQSSGPGYETGATGAWNLANSQIRPGCIVCPQESVDVQVAMKTIYEFDSRYSVQAGGHSAMIGWDNTQDGVLILFSQMTNISYDAESDTITMEPGIRWGEAVAALEPFGVAPVGGRQSDVSTGLLLGGGLSWLSPAHGFAADSFKSLDVVLVNGTLVTATADNEHADLFRALKGGGSRFGIVTSYKLYPVHTGTNSEKSWISASIMYPNSSAEAVLNATARYVQNVQDPNAVILVTFLSLITAGIVEPLVSVNAFYNISGSNTSSLPSTIFGDFLSIPSINTTITSPVSYIEISNTLPPGTSTGSGSFYGASAIATRRLGIQAGVARGGNAIDPPPGGYVALQFSEQTVTGAPFPPAGGQEGKLLLLEQIPPTPGYPLFMNECDKRQNVYETYGDYDFMKATYERYDPTSFNVRKMDGPIGL</sequence>
<dbReference type="InterPro" id="IPR050416">
    <property type="entry name" value="FAD-linked_Oxidoreductase"/>
</dbReference>
<evidence type="ECO:0000256" key="2">
    <source>
        <dbReference type="ARBA" id="ARBA00022630"/>
    </source>
</evidence>
<keyword evidence="5" id="KW-0732">Signal</keyword>
<accession>A0A9P5P1B9</accession>
<evidence type="ECO:0000256" key="4">
    <source>
        <dbReference type="ARBA" id="ARBA00023002"/>
    </source>
</evidence>
<evidence type="ECO:0000256" key="5">
    <source>
        <dbReference type="SAM" id="SignalP"/>
    </source>
</evidence>
<dbReference type="GO" id="GO:0071949">
    <property type="term" value="F:FAD binding"/>
    <property type="evidence" value="ECO:0007669"/>
    <property type="project" value="InterPro"/>
</dbReference>
<dbReference type="AlphaFoldDB" id="A0A9P5P1B9"/>
<dbReference type="PROSITE" id="PS51387">
    <property type="entry name" value="FAD_PCMH"/>
    <property type="match status" value="1"/>
</dbReference>
<dbReference type="PANTHER" id="PTHR42973:SF13">
    <property type="entry name" value="FAD-BINDING PCMH-TYPE DOMAIN-CONTAINING PROTEIN"/>
    <property type="match status" value="1"/>
</dbReference>
<evidence type="ECO:0000256" key="3">
    <source>
        <dbReference type="ARBA" id="ARBA00022827"/>
    </source>
</evidence>
<evidence type="ECO:0000256" key="1">
    <source>
        <dbReference type="ARBA" id="ARBA00005466"/>
    </source>
</evidence>
<dbReference type="OrthoDB" id="2151789at2759"/>
<organism evidence="7 8">
    <name type="scientific">Rhodocollybia butyracea</name>
    <dbReference type="NCBI Taxonomy" id="206335"/>
    <lineage>
        <taxon>Eukaryota</taxon>
        <taxon>Fungi</taxon>
        <taxon>Dikarya</taxon>
        <taxon>Basidiomycota</taxon>
        <taxon>Agaricomycotina</taxon>
        <taxon>Agaricomycetes</taxon>
        <taxon>Agaricomycetidae</taxon>
        <taxon>Agaricales</taxon>
        <taxon>Marasmiineae</taxon>
        <taxon>Omphalotaceae</taxon>
        <taxon>Rhodocollybia</taxon>
    </lineage>
</organism>
<keyword evidence="2" id="KW-0285">Flavoprotein</keyword>
<dbReference type="Proteomes" id="UP000772434">
    <property type="component" value="Unassembled WGS sequence"/>
</dbReference>
<dbReference type="GO" id="GO:0016491">
    <property type="term" value="F:oxidoreductase activity"/>
    <property type="evidence" value="ECO:0007669"/>
    <property type="project" value="UniProtKB-KW"/>
</dbReference>
<dbReference type="Gene3D" id="3.30.465.10">
    <property type="match status" value="1"/>
</dbReference>
<protein>
    <recommendedName>
        <fullName evidence="6">FAD-binding PCMH-type domain-containing protein</fullName>
    </recommendedName>
</protein>
<dbReference type="InterPro" id="IPR016166">
    <property type="entry name" value="FAD-bd_PCMH"/>
</dbReference>
<evidence type="ECO:0000313" key="7">
    <source>
        <dbReference type="EMBL" id="KAF9031019.1"/>
    </source>
</evidence>
<feature type="domain" description="FAD-binding PCMH-type" evidence="6">
    <location>
        <begin position="59"/>
        <end position="230"/>
    </location>
</feature>
<dbReference type="Pfam" id="PF01565">
    <property type="entry name" value="FAD_binding_4"/>
    <property type="match status" value="1"/>
</dbReference>
<feature type="chain" id="PRO_5040384837" description="FAD-binding PCMH-type domain-containing protein" evidence="5">
    <location>
        <begin position="21"/>
        <end position="460"/>
    </location>
</feature>
<evidence type="ECO:0000259" key="6">
    <source>
        <dbReference type="PROSITE" id="PS51387"/>
    </source>
</evidence>
<proteinExistence type="inferred from homology"/>
<comment type="similarity">
    <text evidence="1">Belongs to the oxygen-dependent FAD-linked oxidoreductase family.</text>
</comment>
<dbReference type="InterPro" id="IPR016169">
    <property type="entry name" value="FAD-bd_PCMH_sub2"/>
</dbReference>
<gene>
    <name evidence="7" type="ORF">BDP27DRAFT_1409905</name>
</gene>
<dbReference type="PANTHER" id="PTHR42973">
    <property type="entry name" value="BINDING OXIDOREDUCTASE, PUTATIVE (AFU_ORTHOLOGUE AFUA_1G17690)-RELATED"/>
    <property type="match status" value="1"/>
</dbReference>